<dbReference type="Proteomes" id="UP000316988">
    <property type="component" value="Unassembled WGS sequence"/>
</dbReference>
<reference evidence="3 4" key="1">
    <citation type="submission" date="2019-07" db="EMBL/GenBank/DDBJ databases">
        <authorList>
            <person name="Zhao L.H."/>
        </authorList>
    </citation>
    <scope>NUCLEOTIDE SEQUENCE [LARGE SCALE GENOMIC DNA]</scope>
    <source>
        <strain evidence="3 4">Co35</strain>
    </source>
</reference>
<evidence type="ECO:0000256" key="1">
    <source>
        <dbReference type="ARBA" id="ARBA00009600"/>
    </source>
</evidence>
<gene>
    <name evidence="3" type="ORF">FNM00_15615</name>
</gene>
<dbReference type="RefSeq" id="WP_143914476.1">
    <property type="nucleotide sequence ID" value="NZ_VLNT01000017.1"/>
</dbReference>
<dbReference type="OrthoDB" id="9807486at2"/>
<dbReference type="EMBL" id="VLNT01000017">
    <property type="protein sequence ID" value="TSD57848.1"/>
    <property type="molecule type" value="Genomic_DNA"/>
</dbReference>
<dbReference type="PANTHER" id="PTHR30327:SF1">
    <property type="entry name" value="UPF0301 PROTEIN YQGE"/>
    <property type="match status" value="1"/>
</dbReference>
<dbReference type="SUPFAM" id="SSF143456">
    <property type="entry name" value="VC0467-like"/>
    <property type="match status" value="1"/>
</dbReference>
<evidence type="ECO:0000313" key="3">
    <source>
        <dbReference type="EMBL" id="TSD57848.1"/>
    </source>
</evidence>
<comment type="caution">
    <text evidence="3">The sequence shown here is derived from an EMBL/GenBank/DDBJ whole genome shotgun (WGS) entry which is preliminary data.</text>
</comment>
<organism evidence="3 4">
    <name type="scientific">Aeromicrobium piscarium</name>
    <dbReference type="NCBI Taxonomy" id="2590901"/>
    <lineage>
        <taxon>Bacteria</taxon>
        <taxon>Bacillati</taxon>
        <taxon>Actinomycetota</taxon>
        <taxon>Actinomycetes</taxon>
        <taxon>Propionibacteriales</taxon>
        <taxon>Nocardioidaceae</taxon>
        <taxon>Aeromicrobium</taxon>
    </lineage>
</organism>
<dbReference type="NCBIfam" id="NF001270">
    <property type="entry name" value="PRK00228.2-2"/>
    <property type="match status" value="1"/>
</dbReference>
<evidence type="ECO:0000256" key="2">
    <source>
        <dbReference type="HAMAP-Rule" id="MF_00758"/>
    </source>
</evidence>
<protein>
    <recommendedName>
        <fullName evidence="2">UPF0301 protein FNM00_15615</fullName>
    </recommendedName>
</protein>
<dbReference type="GO" id="GO:0005829">
    <property type="term" value="C:cytosol"/>
    <property type="evidence" value="ECO:0007669"/>
    <property type="project" value="TreeGrafter"/>
</dbReference>
<dbReference type="Pfam" id="PF02622">
    <property type="entry name" value="DUF179"/>
    <property type="match status" value="1"/>
</dbReference>
<keyword evidence="4" id="KW-1185">Reference proteome</keyword>
<sequence>MEPVSMRGSLLVATPAIDDGPFRRSVVFLLDHDEEGALGVIVNRPLDSGVEEVLPEWGGAVDAPGCLFDGGPVAMDSALAVGVVDGFDVPPQGWRHMSGHIGLVDLDGPVPAHGVLRGLRVFAGYAGWSAGQLEEEIDEGAWLVVEARDHDVVSPCPDLLWAQVLRRQRDELRLWATFPDDPTLN</sequence>
<dbReference type="InterPro" id="IPR003774">
    <property type="entry name" value="AlgH-like"/>
</dbReference>
<dbReference type="PANTHER" id="PTHR30327">
    <property type="entry name" value="UNCHARACTERIZED PROTEIN YQGE"/>
    <property type="match status" value="1"/>
</dbReference>
<proteinExistence type="inferred from homology"/>
<evidence type="ECO:0000313" key="4">
    <source>
        <dbReference type="Proteomes" id="UP000316988"/>
    </source>
</evidence>
<comment type="similarity">
    <text evidence="1 2">Belongs to the UPF0301 (AlgH) family.</text>
</comment>
<accession>A0A554RUS4</accession>
<dbReference type="HAMAP" id="MF_00758">
    <property type="entry name" value="UPF0301"/>
    <property type="match status" value="1"/>
</dbReference>
<dbReference type="AlphaFoldDB" id="A0A554RUS4"/>
<name>A0A554RUS4_9ACTN</name>
<dbReference type="Gene3D" id="3.40.1740.10">
    <property type="entry name" value="VC0467-like"/>
    <property type="match status" value="1"/>
</dbReference>